<evidence type="ECO:0000313" key="2">
    <source>
        <dbReference type="Proteomes" id="UP001163387"/>
    </source>
</evidence>
<reference evidence="1 2" key="1">
    <citation type="journal article" date="2022" name="Front. Microbiol.">
        <title>Male-killing mechanisms vary between Spiroplasma species.</title>
        <authorList>
            <person name="Arai H."/>
            <person name="Inoue M."/>
            <person name="Kageyama D."/>
        </authorList>
    </citation>
    <scope>NUCLEOTIDE SEQUENCE [LARGE SCALE GENOMIC DNA]</scope>
    <source>
        <strain evidence="2">sHm</strain>
    </source>
</reference>
<gene>
    <name evidence="1" type="ORF">SHM_17880</name>
</gene>
<keyword evidence="2" id="KW-1185">Reference proteome</keyword>
<protein>
    <submittedName>
        <fullName evidence="1">Uncharacterized protein</fullName>
    </submittedName>
</protein>
<dbReference type="EMBL" id="AP026933">
    <property type="protein sequence ID" value="BDT04142.1"/>
    <property type="molecule type" value="Genomic_DNA"/>
</dbReference>
<sequence>MIIQLKQKLSSRENSKDSDNDFLIKAEVNENLPTLLVVNKKNVHNTVPNL</sequence>
<name>A0ABN6T4I4_9MOLU</name>
<organism evidence="1 2">
    <name type="scientific">Spiroplasma ixodetis</name>
    <dbReference type="NCBI Taxonomy" id="2141"/>
    <lineage>
        <taxon>Bacteria</taxon>
        <taxon>Bacillati</taxon>
        <taxon>Mycoplasmatota</taxon>
        <taxon>Mollicutes</taxon>
        <taxon>Entomoplasmatales</taxon>
        <taxon>Spiroplasmataceae</taxon>
        <taxon>Spiroplasma</taxon>
    </lineage>
</organism>
<dbReference type="RefSeq" id="WP_281748040.1">
    <property type="nucleotide sequence ID" value="NZ_AP026933.1"/>
</dbReference>
<dbReference type="Proteomes" id="UP001163387">
    <property type="component" value="Chromosome"/>
</dbReference>
<evidence type="ECO:0000313" key="1">
    <source>
        <dbReference type="EMBL" id="BDT04142.1"/>
    </source>
</evidence>
<proteinExistence type="predicted"/>
<accession>A0ABN6T4I4</accession>